<protein>
    <submittedName>
        <fullName evidence="1">Uncharacterized protein</fullName>
    </submittedName>
</protein>
<proteinExistence type="predicted"/>
<organism evidence="1 2">
    <name type="scientific">Arthrobacter phage Piccoletto</name>
    <dbReference type="NCBI Taxonomy" id="2024282"/>
    <lineage>
        <taxon>Viruses</taxon>
        <taxon>Duplodnaviria</taxon>
        <taxon>Heunggongvirae</taxon>
        <taxon>Uroviricota</taxon>
        <taxon>Caudoviricetes</taxon>
        <taxon>Berryhillviridae</taxon>
        <taxon>Jawnskivirus</taxon>
        <taxon>Jawnskivirus piccoletto</taxon>
        <taxon>Marthavirus piccoletto</taxon>
    </lineage>
</organism>
<keyword evidence="2" id="KW-1185">Reference proteome</keyword>
<accession>A0A222Z844</accession>
<reference evidence="1 2" key="1">
    <citation type="submission" date="2017-06" db="EMBL/GenBank/DDBJ databases">
        <authorList>
            <person name="Alvidrez A."/>
            <person name="Amparan D."/>
            <person name="Behrens K."/>
            <person name="Bonilla R."/>
            <person name="Bustillos I."/>
            <person name="Echeverri J."/>
            <person name="Girard H.G."/>
            <person name="Hidrogo M."/>
            <person name="Lujan J."/>
            <person name="Martinez M."/>
            <person name="Ontiveros C."/>
            <person name="Piedra M."/>
            <person name="Reyes N."/>
            <person name="Reyes P."/>
            <person name="Saenz P."/>
            <person name="Sanchez B."/>
            <person name="Suarez P."/>
            <person name="Torres G."/>
            <person name="Klyczek K."/>
            <person name="Garlena R.A."/>
            <person name="Russell D.A."/>
            <person name="Pope W.H."/>
            <person name="Jacobs-Sera D."/>
            <person name="Hendrix R.W."/>
            <person name="Hatfull G.F."/>
        </authorList>
    </citation>
    <scope>NUCLEOTIDE SEQUENCE [LARGE SCALE GENOMIC DNA]</scope>
</reference>
<sequence length="101" mass="11456">MKITNDRTGTVTRHTRTIEIEDGPIVPLDDSYVEGTAIKVDKITYNYLDGAEPTAFKVEGQLHEHDVTKHGARMRYARVFPLSRIIPEVEFVLTLIDEEGN</sequence>
<name>A0A222Z844_9CAUD</name>
<dbReference type="EMBL" id="MF189177">
    <property type="protein sequence ID" value="ASR80681.1"/>
    <property type="molecule type" value="Genomic_DNA"/>
</dbReference>
<dbReference type="OrthoDB" id="20141at10239"/>
<gene>
    <name evidence="1" type="ORF">SEA_PICCOLETTO_50</name>
</gene>
<evidence type="ECO:0000313" key="2">
    <source>
        <dbReference type="Proteomes" id="UP000224728"/>
    </source>
</evidence>
<dbReference type="Proteomes" id="UP000224728">
    <property type="component" value="Segment"/>
</dbReference>
<evidence type="ECO:0000313" key="1">
    <source>
        <dbReference type="EMBL" id="ASR80681.1"/>
    </source>
</evidence>